<keyword evidence="2" id="KW-1185">Reference proteome</keyword>
<name>A0AAP0HIU1_9MAGN</name>
<organism evidence="1 2">
    <name type="scientific">Stephania cephalantha</name>
    <dbReference type="NCBI Taxonomy" id="152367"/>
    <lineage>
        <taxon>Eukaryota</taxon>
        <taxon>Viridiplantae</taxon>
        <taxon>Streptophyta</taxon>
        <taxon>Embryophyta</taxon>
        <taxon>Tracheophyta</taxon>
        <taxon>Spermatophyta</taxon>
        <taxon>Magnoliopsida</taxon>
        <taxon>Ranunculales</taxon>
        <taxon>Menispermaceae</taxon>
        <taxon>Menispermoideae</taxon>
        <taxon>Cissampelideae</taxon>
        <taxon>Stephania</taxon>
    </lineage>
</organism>
<gene>
    <name evidence="1" type="ORF">Scep_027761</name>
</gene>
<reference evidence="1 2" key="1">
    <citation type="submission" date="2024-01" db="EMBL/GenBank/DDBJ databases">
        <title>Genome assemblies of Stephania.</title>
        <authorList>
            <person name="Yang L."/>
        </authorList>
    </citation>
    <scope>NUCLEOTIDE SEQUENCE [LARGE SCALE GENOMIC DNA]</scope>
    <source>
        <strain evidence="1">JXDWG</strain>
        <tissue evidence="1">Leaf</tissue>
    </source>
</reference>
<dbReference type="Proteomes" id="UP001419268">
    <property type="component" value="Unassembled WGS sequence"/>
</dbReference>
<accession>A0AAP0HIU1</accession>
<dbReference type="AlphaFoldDB" id="A0AAP0HIU1"/>
<proteinExistence type="predicted"/>
<sequence length="129" mass="14530">MFILTDGFRTYPMPLCADVMVLHALYSGHVEGVGDSEWVTSKANIHLGSLEERGFDLSIWEVAPRARCRVHVGNLDVGQVDGYLPHESPDYVEVKEGDVVLTTAIRKDDLEQEFVENMRHKLEICVNDS</sequence>
<comment type="caution">
    <text evidence="1">The sequence shown here is derived from an EMBL/GenBank/DDBJ whole genome shotgun (WGS) entry which is preliminary data.</text>
</comment>
<dbReference type="EMBL" id="JBBNAG010000012">
    <property type="protein sequence ID" value="KAK9088679.1"/>
    <property type="molecule type" value="Genomic_DNA"/>
</dbReference>
<protein>
    <submittedName>
        <fullName evidence="1">Uncharacterized protein</fullName>
    </submittedName>
</protein>
<evidence type="ECO:0000313" key="1">
    <source>
        <dbReference type="EMBL" id="KAK9088679.1"/>
    </source>
</evidence>
<evidence type="ECO:0000313" key="2">
    <source>
        <dbReference type="Proteomes" id="UP001419268"/>
    </source>
</evidence>